<gene>
    <name evidence="1" type="ORF">CGI_10002667</name>
</gene>
<name>K1PTH2_MAGGI</name>
<evidence type="ECO:0000313" key="1">
    <source>
        <dbReference type="EMBL" id="EKC22189.1"/>
    </source>
</evidence>
<dbReference type="InParanoid" id="K1PTH2"/>
<proteinExistence type="predicted"/>
<accession>K1PTH2</accession>
<organism evidence="1">
    <name type="scientific">Magallana gigas</name>
    <name type="common">Pacific oyster</name>
    <name type="synonym">Crassostrea gigas</name>
    <dbReference type="NCBI Taxonomy" id="29159"/>
    <lineage>
        <taxon>Eukaryota</taxon>
        <taxon>Metazoa</taxon>
        <taxon>Spiralia</taxon>
        <taxon>Lophotrochozoa</taxon>
        <taxon>Mollusca</taxon>
        <taxon>Bivalvia</taxon>
        <taxon>Autobranchia</taxon>
        <taxon>Pteriomorphia</taxon>
        <taxon>Ostreida</taxon>
        <taxon>Ostreoidea</taxon>
        <taxon>Ostreidae</taxon>
        <taxon>Magallana</taxon>
    </lineage>
</organism>
<sequence length="129" mass="14463">MDDTTEARDMRRPILWKNLGLATVVPESLVALCWSLGQFHPTVCAIGQEGMEKPCDGCEQRWRETEDVGLPSCLRVCTQLKGKISHLSSLDVAEADKLSAVYDELCTTINVMAQDHKEYISNIYNKPSF</sequence>
<dbReference type="AlphaFoldDB" id="K1PTH2"/>
<dbReference type="HOGENOM" id="CLU_1950870_0_0_1"/>
<dbReference type="EMBL" id="JH818566">
    <property type="protein sequence ID" value="EKC22189.1"/>
    <property type="molecule type" value="Genomic_DNA"/>
</dbReference>
<reference evidence="1" key="1">
    <citation type="journal article" date="2012" name="Nature">
        <title>The oyster genome reveals stress adaptation and complexity of shell formation.</title>
        <authorList>
            <person name="Zhang G."/>
            <person name="Fang X."/>
            <person name="Guo X."/>
            <person name="Li L."/>
            <person name="Luo R."/>
            <person name="Xu F."/>
            <person name="Yang P."/>
            <person name="Zhang L."/>
            <person name="Wang X."/>
            <person name="Qi H."/>
            <person name="Xiong Z."/>
            <person name="Que H."/>
            <person name="Xie Y."/>
            <person name="Holland P.W."/>
            <person name="Paps J."/>
            <person name="Zhu Y."/>
            <person name="Wu F."/>
            <person name="Chen Y."/>
            <person name="Wang J."/>
            <person name="Peng C."/>
            <person name="Meng J."/>
            <person name="Yang L."/>
            <person name="Liu J."/>
            <person name="Wen B."/>
            <person name="Zhang N."/>
            <person name="Huang Z."/>
            <person name="Zhu Q."/>
            <person name="Feng Y."/>
            <person name="Mount A."/>
            <person name="Hedgecock D."/>
            <person name="Xu Z."/>
            <person name="Liu Y."/>
            <person name="Domazet-Loso T."/>
            <person name="Du Y."/>
            <person name="Sun X."/>
            <person name="Zhang S."/>
            <person name="Liu B."/>
            <person name="Cheng P."/>
            <person name="Jiang X."/>
            <person name="Li J."/>
            <person name="Fan D."/>
            <person name="Wang W."/>
            <person name="Fu W."/>
            <person name="Wang T."/>
            <person name="Wang B."/>
            <person name="Zhang J."/>
            <person name="Peng Z."/>
            <person name="Li Y."/>
            <person name="Li N."/>
            <person name="Wang J."/>
            <person name="Chen M."/>
            <person name="He Y."/>
            <person name="Tan F."/>
            <person name="Song X."/>
            <person name="Zheng Q."/>
            <person name="Huang R."/>
            <person name="Yang H."/>
            <person name="Du X."/>
            <person name="Chen L."/>
            <person name="Yang M."/>
            <person name="Gaffney P.M."/>
            <person name="Wang S."/>
            <person name="Luo L."/>
            <person name="She Z."/>
            <person name="Ming Y."/>
            <person name="Huang W."/>
            <person name="Zhang S."/>
            <person name="Huang B."/>
            <person name="Zhang Y."/>
            <person name="Qu T."/>
            <person name="Ni P."/>
            <person name="Miao G."/>
            <person name="Wang J."/>
            <person name="Wang Q."/>
            <person name="Steinberg C.E."/>
            <person name="Wang H."/>
            <person name="Li N."/>
            <person name="Qian L."/>
            <person name="Zhang G."/>
            <person name="Li Y."/>
            <person name="Yang H."/>
            <person name="Liu X."/>
            <person name="Wang J."/>
            <person name="Yin Y."/>
            <person name="Wang J."/>
        </authorList>
    </citation>
    <scope>NUCLEOTIDE SEQUENCE [LARGE SCALE GENOMIC DNA]</scope>
    <source>
        <strain evidence="1">05x7-T-G4-1.051#20</strain>
    </source>
</reference>
<protein>
    <submittedName>
        <fullName evidence="1">Uncharacterized protein</fullName>
    </submittedName>
</protein>